<evidence type="ECO:0000256" key="1">
    <source>
        <dbReference type="ARBA" id="ARBA00001946"/>
    </source>
</evidence>
<evidence type="ECO:0000256" key="3">
    <source>
        <dbReference type="ARBA" id="ARBA00012700"/>
    </source>
</evidence>
<evidence type="ECO:0000256" key="10">
    <source>
        <dbReference type="ARBA" id="ARBA00041392"/>
    </source>
</evidence>
<evidence type="ECO:0000256" key="11">
    <source>
        <dbReference type="ARBA" id="ARBA00042436"/>
    </source>
</evidence>
<evidence type="ECO:0000256" key="6">
    <source>
        <dbReference type="ARBA" id="ARBA00022679"/>
    </source>
</evidence>
<dbReference type="Proteomes" id="UP001632038">
    <property type="component" value="Unassembled WGS sequence"/>
</dbReference>
<evidence type="ECO:0000313" key="18">
    <source>
        <dbReference type="EMBL" id="KAL3650380.1"/>
    </source>
</evidence>
<dbReference type="Gene3D" id="1.25.40.120">
    <property type="entry name" value="Protein prenylyltransferase"/>
    <property type="match status" value="1"/>
</dbReference>
<evidence type="ECO:0000256" key="13">
    <source>
        <dbReference type="ARBA" id="ARBA00043219"/>
    </source>
</evidence>
<comment type="similarity">
    <text evidence="2">Belongs to the protein prenyltransferase subunit alpha family.</text>
</comment>
<accession>A0ABD3EB97</accession>
<evidence type="ECO:0000256" key="8">
    <source>
        <dbReference type="ARBA" id="ARBA00022842"/>
    </source>
</evidence>
<evidence type="ECO:0000256" key="15">
    <source>
        <dbReference type="ARBA" id="ARBA00050428"/>
    </source>
</evidence>
<dbReference type="SUPFAM" id="SSF48439">
    <property type="entry name" value="Protein prenylyltransferase"/>
    <property type="match status" value="1"/>
</dbReference>
<name>A0ABD3EB97_9LAMI</name>
<evidence type="ECO:0000256" key="12">
    <source>
        <dbReference type="ARBA" id="ARBA00043086"/>
    </source>
</evidence>
<evidence type="ECO:0000256" key="4">
    <source>
        <dbReference type="ARBA" id="ARBA00012702"/>
    </source>
</evidence>
<keyword evidence="19" id="KW-1185">Reference proteome</keyword>
<evidence type="ECO:0000256" key="9">
    <source>
        <dbReference type="ARBA" id="ARBA00040965"/>
    </source>
</evidence>
<comment type="catalytic activity">
    <reaction evidence="14">
        <text>L-cysteinyl-[protein] + (2E,6E)-farnesyl diphosphate = S-(2E,6E)-farnesyl-L-cysteinyl-[protein] + diphosphate</text>
        <dbReference type="Rhea" id="RHEA:13345"/>
        <dbReference type="Rhea" id="RHEA-COMP:10131"/>
        <dbReference type="Rhea" id="RHEA-COMP:11535"/>
        <dbReference type="ChEBI" id="CHEBI:29950"/>
        <dbReference type="ChEBI" id="CHEBI:33019"/>
        <dbReference type="ChEBI" id="CHEBI:86019"/>
        <dbReference type="ChEBI" id="CHEBI:175763"/>
        <dbReference type="EC" id="2.5.1.58"/>
    </reaction>
</comment>
<comment type="cofactor">
    <cofactor evidence="1">
        <name>Mg(2+)</name>
        <dbReference type="ChEBI" id="CHEBI:18420"/>
    </cofactor>
</comment>
<dbReference type="FunFam" id="1.25.40.120:FF:000004">
    <property type="entry name" value="Protein farnesyltransferase/geranylgeranyltransferase type-1 subunit alpha"/>
    <property type="match status" value="1"/>
</dbReference>
<reference evidence="19" key="1">
    <citation type="journal article" date="2024" name="IScience">
        <title>Strigolactones Initiate the Formation of Haustorium-like Structures in Castilleja.</title>
        <authorList>
            <person name="Buerger M."/>
            <person name="Peterson D."/>
            <person name="Chory J."/>
        </authorList>
    </citation>
    <scope>NUCLEOTIDE SEQUENCE [LARGE SCALE GENOMIC DNA]</scope>
</reference>
<dbReference type="PANTHER" id="PTHR11129">
    <property type="entry name" value="PROTEIN FARNESYLTRANSFERASE ALPHA SUBUNIT/RAB GERANYLGERANYL TRANSFERASE ALPHA SUBUNIT"/>
    <property type="match status" value="1"/>
</dbReference>
<comment type="caution">
    <text evidence="18">The sequence shown here is derived from an EMBL/GenBank/DDBJ whole genome shotgun (WGS) entry which is preliminary data.</text>
</comment>
<keyword evidence="7" id="KW-0677">Repeat</keyword>
<comment type="function">
    <text evidence="16">Essential subunit of both the farnesyltransferase and the geranylgeranyltransferase complex. Contributes to the transfer of a farnesyl or geranylgeranyl moiety from farnesyl or geranylgeranyl diphosphate to a cysteine at the fourth position from the C-terminus of several proteins having the C-terminal sequence Cys-aliphatic-aliphatic-X.</text>
</comment>
<gene>
    <name evidence="18" type="ORF">CASFOL_006783</name>
</gene>
<dbReference type="Pfam" id="PF01239">
    <property type="entry name" value="PPTA"/>
    <property type="match status" value="4"/>
</dbReference>
<dbReference type="EMBL" id="JAVIJP010000007">
    <property type="protein sequence ID" value="KAL3650380.1"/>
    <property type="molecule type" value="Genomic_DNA"/>
</dbReference>
<evidence type="ECO:0000256" key="2">
    <source>
        <dbReference type="ARBA" id="ARBA00006734"/>
    </source>
</evidence>
<dbReference type="EC" id="2.5.1.59" evidence="3"/>
<evidence type="ECO:0000313" key="19">
    <source>
        <dbReference type="Proteomes" id="UP001632038"/>
    </source>
</evidence>
<dbReference type="InterPro" id="IPR002088">
    <property type="entry name" value="Prenyl_trans_a"/>
</dbReference>
<protein>
    <recommendedName>
        <fullName evidence="9">Protein farnesyltransferase/geranylgeranyltransferase type-1 subunit alpha</fullName>
        <ecNumber evidence="4">2.5.1.58</ecNumber>
        <ecNumber evidence="3">2.5.1.59</ecNumber>
    </recommendedName>
    <alternativeName>
        <fullName evidence="12">CAAX farnesyltransferase subunit alpha</fullName>
    </alternativeName>
    <alternativeName>
        <fullName evidence="11">FTase-alpha</fullName>
    </alternativeName>
    <alternativeName>
        <fullName evidence="10">Ras proteins prenyltransferase subunit alpha</fullName>
    </alternativeName>
    <alternativeName>
        <fullName evidence="13">Type I protein geranyl-geranyltransferase subunit alpha</fullName>
    </alternativeName>
</protein>
<dbReference type="EC" id="2.5.1.58" evidence="4"/>
<evidence type="ECO:0000256" key="16">
    <source>
        <dbReference type="ARBA" id="ARBA00055749"/>
    </source>
</evidence>
<dbReference type="AlphaFoldDB" id="A0ABD3EB97"/>
<evidence type="ECO:0000256" key="5">
    <source>
        <dbReference type="ARBA" id="ARBA00022602"/>
    </source>
</evidence>
<dbReference type="PROSITE" id="PS51147">
    <property type="entry name" value="PFTA"/>
    <property type="match status" value="5"/>
</dbReference>
<comment type="catalytic activity">
    <reaction evidence="15">
        <text>geranylgeranyl diphosphate + L-cysteinyl-[protein] = S-geranylgeranyl-L-cysteinyl-[protein] + diphosphate</text>
        <dbReference type="Rhea" id="RHEA:21240"/>
        <dbReference type="Rhea" id="RHEA-COMP:10131"/>
        <dbReference type="Rhea" id="RHEA-COMP:11537"/>
        <dbReference type="ChEBI" id="CHEBI:29950"/>
        <dbReference type="ChEBI" id="CHEBI:33019"/>
        <dbReference type="ChEBI" id="CHEBI:57533"/>
        <dbReference type="ChEBI" id="CHEBI:86021"/>
        <dbReference type="EC" id="2.5.1.59"/>
    </reaction>
</comment>
<proteinExistence type="inferred from homology"/>
<keyword evidence="8" id="KW-0460">Magnesium</keyword>
<dbReference type="GO" id="GO:0004662">
    <property type="term" value="F:CAAX-protein geranylgeranyltransferase activity"/>
    <property type="evidence" value="ECO:0007669"/>
    <property type="project" value="UniProtKB-EC"/>
</dbReference>
<evidence type="ECO:0000256" key="14">
    <source>
        <dbReference type="ARBA" id="ARBA00050225"/>
    </source>
</evidence>
<organism evidence="18 19">
    <name type="scientific">Castilleja foliolosa</name>
    <dbReference type="NCBI Taxonomy" id="1961234"/>
    <lineage>
        <taxon>Eukaryota</taxon>
        <taxon>Viridiplantae</taxon>
        <taxon>Streptophyta</taxon>
        <taxon>Embryophyta</taxon>
        <taxon>Tracheophyta</taxon>
        <taxon>Spermatophyta</taxon>
        <taxon>Magnoliopsida</taxon>
        <taxon>eudicotyledons</taxon>
        <taxon>Gunneridae</taxon>
        <taxon>Pentapetalae</taxon>
        <taxon>asterids</taxon>
        <taxon>lamiids</taxon>
        <taxon>Lamiales</taxon>
        <taxon>Orobanchaceae</taxon>
        <taxon>Pedicularideae</taxon>
        <taxon>Castillejinae</taxon>
        <taxon>Castilleja</taxon>
    </lineage>
</organism>
<dbReference type="PANTHER" id="PTHR11129:SF1">
    <property type="entry name" value="PROTEIN FARNESYLTRANSFERASE_GERANYLGERANYLTRANSFERASE TYPE-1 SUBUNIT ALPHA"/>
    <property type="match status" value="1"/>
</dbReference>
<keyword evidence="6" id="KW-0808">Transferase</keyword>
<feature type="region of interest" description="Disordered" evidence="17">
    <location>
        <begin position="1"/>
        <end position="36"/>
    </location>
</feature>
<sequence>MSQQTVEVEKREQIPISQRPEWADIEPVPQDDGPNPVVPIAYTDEFIETMDYFRAVYLADERTPRALQLTKEAILLNSGNYTVWQFRRLILEALDADLHEELNFVEESTRDNSKNYQIWHHRRWVAEKLGTQVASKELEFTREVFSKDAKNYHAWSHRQWVLQALGGWEDELAYCDELLEGDIFNNSAWNQRYFVVTRSPLLGGLEVLRDSEAAYAIKAILTKPENESPWRYLRGLYKNDSKSLADDPRVESVCVDVIMGKRDYVHALNMVIDLLCCHHYQPSNELKNAIDDVASGLNPSPSDSGLSERVCSILKLVDPIRANYWEWRKTTNPAQH</sequence>
<keyword evidence="5" id="KW-0637">Prenyltransferase</keyword>
<evidence type="ECO:0000256" key="7">
    <source>
        <dbReference type="ARBA" id="ARBA00022737"/>
    </source>
</evidence>
<evidence type="ECO:0000256" key="17">
    <source>
        <dbReference type="SAM" id="MobiDB-lite"/>
    </source>
</evidence>
<dbReference type="GO" id="GO:0004660">
    <property type="term" value="F:protein farnesyltransferase activity"/>
    <property type="evidence" value="ECO:0007669"/>
    <property type="project" value="UniProtKB-EC"/>
</dbReference>